<dbReference type="InterPro" id="IPR005561">
    <property type="entry name" value="ANTAR"/>
</dbReference>
<feature type="compositionally biased region" description="Basic and acidic residues" evidence="2">
    <location>
        <begin position="34"/>
        <end position="50"/>
    </location>
</feature>
<dbReference type="SMART" id="SM01012">
    <property type="entry name" value="ANTAR"/>
    <property type="match status" value="1"/>
</dbReference>
<feature type="compositionally biased region" description="Low complexity" evidence="2">
    <location>
        <begin position="19"/>
        <end position="33"/>
    </location>
</feature>
<dbReference type="InterPro" id="IPR036388">
    <property type="entry name" value="WH-like_DNA-bd_sf"/>
</dbReference>
<dbReference type="EMBL" id="JAVREQ010000001">
    <property type="protein sequence ID" value="MDT0377810.1"/>
    <property type="molecule type" value="Genomic_DNA"/>
</dbReference>
<feature type="coiled-coil region" evidence="1">
    <location>
        <begin position="53"/>
        <end position="80"/>
    </location>
</feature>
<evidence type="ECO:0000256" key="2">
    <source>
        <dbReference type="SAM" id="MobiDB-lite"/>
    </source>
</evidence>
<proteinExistence type="predicted"/>
<dbReference type="RefSeq" id="WP_311671727.1">
    <property type="nucleotide sequence ID" value="NZ_JAVREQ010000001.1"/>
</dbReference>
<dbReference type="SUPFAM" id="SSF52172">
    <property type="entry name" value="CheY-like"/>
    <property type="match status" value="1"/>
</dbReference>
<dbReference type="Gene3D" id="1.10.10.10">
    <property type="entry name" value="Winged helix-like DNA-binding domain superfamily/Winged helix DNA-binding domain"/>
    <property type="match status" value="1"/>
</dbReference>
<evidence type="ECO:0000259" key="3">
    <source>
        <dbReference type="PROSITE" id="PS50921"/>
    </source>
</evidence>
<feature type="domain" description="ANTAR" evidence="3">
    <location>
        <begin position="67"/>
        <end position="128"/>
    </location>
</feature>
<name>A0ABU2NLG7_9ACTN</name>
<organism evidence="4 5">
    <name type="scientific">Streptomyces hazeniae</name>
    <dbReference type="NCBI Taxonomy" id="3075538"/>
    <lineage>
        <taxon>Bacteria</taxon>
        <taxon>Bacillati</taxon>
        <taxon>Actinomycetota</taxon>
        <taxon>Actinomycetes</taxon>
        <taxon>Kitasatosporales</taxon>
        <taxon>Streptomycetaceae</taxon>
        <taxon>Streptomyces</taxon>
    </lineage>
</organism>
<evidence type="ECO:0000313" key="4">
    <source>
        <dbReference type="EMBL" id="MDT0377810.1"/>
    </source>
</evidence>
<keyword evidence="1" id="KW-0175">Coiled coil</keyword>
<dbReference type="Proteomes" id="UP001183414">
    <property type="component" value="Unassembled WGS sequence"/>
</dbReference>
<evidence type="ECO:0000256" key="1">
    <source>
        <dbReference type="SAM" id="Coils"/>
    </source>
</evidence>
<dbReference type="InterPro" id="IPR011006">
    <property type="entry name" value="CheY-like_superfamily"/>
</dbReference>
<protein>
    <submittedName>
        <fullName evidence="4">ANTAR domain-containing protein</fullName>
    </submittedName>
</protein>
<sequence length="161" mass="17273">MSTFDDTERDAEGGRDTVVPDGAGPAGGPASVDGDGHTGGHADGHTDGEGRNALRSAARRVALEAEVERLRDEVGQLQQAIESRAVIDQARGMVMVMCRCTPHSAWDVLVEVSQHTNTKLRTVAGSLVATTDGSTRMPRELSAALAEALRRRRGHRTHRQR</sequence>
<comment type="caution">
    <text evidence="4">The sequence shown here is derived from an EMBL/GenBank/DDBJ whole genome shotgun (WGS) entry which is preliminary data.</text>
</comment>
<dbReference type="PROSITE" id="PS50921">
    <property type="entry name" value="ANTAR"/>
    <property type="match status" value="1"/>
</dbReference>
<reference evidence="5" key="1">
    <citation type="submission" date="2023-07" db="EMBL/GenBank/DDBJ databases">
        <title>30 novel species of actinomycetes from the DSMZ collection.</title>
        <authorList>
            <person name="Nouioui I."/>
        </authorList>
    </citation>
    <scope>NUCLEOTIDE SEQUENCE [LARGE SCALE GENOMIC DNA]</scope>
    <source>
        <strain evidence="5">DSM 42041</strain>
    </source>
</reference>
<dbReference type="Pfam" id="PF03861">
    <property type="entry name" value="ANTAR"/>
    <property type="match status" value="1"/>
</dbReference>
<accession>A0ABU2NLG7</accession>
<evidence type="ECO:0000313" key="5">
    <source>
        <dbReference type="Proteomes" id="UP001183414"/>
    </source>
</evidence>
<keyword evidence="5" id="KW-1185">Reference proteome</keyword>
<feature type="region of interest" description="Disordered" evidence="2">
    <location>
        <begin position="1"/>
        <end position="50"/>
    </location>
</feature>
<gene>
    <name evidence="4" type="ORF">RM572_03355</name>
</gene>